<feature type="region of interest" description="Disordered" evidence="7">
    <location>
        <begin position="1"/>
        <end position="36"/>
    </location>
</feature>
<dbReference type="GO" id="GO:0003677">
    <property type="term" value="F:DNA binding"/>
    <property type="evidence" value="ECO:0007669"/>
    <property type="project" value="UniProtKB-UniRule"/>
</dbReference>
<feature type="DNA-binding region" description="OmpR/PhoB-type" evidence="6">
    <location>
        <begin position="32"/>
        <end position="131"/>
    </location>
</feature>
<keyword evidence="9" id="KW-0614">Plasmid</keyword>
<dbReference type="Gene3D" id="1.10.10.10">
    <property type="entry name" value="Winged helix-like DNA-binding domain superfamily/Winged helix DNA-binding domain"/>
    <property type="match status" value="1"/>
</dbReference>
<dbReference type="Gene3D" id="1.25.40.10">
    <property type="entry name" value="Tetratricopeptide repeat domain"/>
    <property type="match status" value="1"/>
</dbReference>
<dbReference type="SMART" id="SM01043">
    <property type="entry name" value="BTAD"/>
    <property type="match status" value="1"/>
</dbReference>
<dbReference type="InterPro" id="IPR001867">
    <property type="entry name" value="OmpR/PhoB-type_DNA-bd"/>
</dbReference>
<protein>
    <submittedName>
        <fullName evidence="9">AfsR-like protein</fullName>
    </submittedName>
</protein>
<dbReference type="PANTHER" id="PTHR35807">
    <property type="entry name" value="TRANSCRIPTIONAL REGULATOR REDD-RELATED"/>
    <property type="match status" value="1"/>
</dbReference>
<dbReference type="InterPro" id="IPR036388">
    <property type="entry name" value="WH-like_DNA-bd_sf"/>
</dbReference>
<dbReference type="Proteomes" id="UP000002357">
    <property type="component" value="Plasmid pSCL4"/>
</dbReference>
<feature type="region of interest" description="Disordered" evidence="7">
    <location>
        <begin position="670"/>
        <end position="707"/>
    </location>
</feature>
<dbReference type="GO" id="GO:0006355">
    <property type="term" value="P:regulation of DNA-templated transcription"/>
    <property type="evidence" value="ECO:0007669"/>
    <property type="project" value="InterPro"/>
</dbReference>
<dbReference type="SUPFAM" id="SSF48452">
    <property type="entry name" value="TPR-like"/>
    <property type="match status" value="1"/>
</dbReference>
<organism evidence="9 10">
    <name type="scientific">Streptomyces clavuligerus</name>
    <dbReference type="NCBI Taxonomy" id="1901"/>
    <lineage>
        <taxon>Bacteria</taxon>
        <taxon>Bacillati</taxon>
        <taxon>Actinomycetota</taxon>
        <taxon>Actinomycetes</taxon>
        <taxon>Kitasatosporales</taxon>
        <taxon>Streptomycetaceae</taxon>
        <taxon>Streptomyces</taxon>
    </lineage>
</organism>
<geneLocation type="plasmid" evidence="9 10">
    <name>pSCL4</name>
</geneLocation>
<sequence length="722" mass="78156">MSPHHRTTSRHDRTTARPMFQRSDPTAAPPGRPVDRNRGVYVEFQLLGPVEVRDEGRPIALSGSKMHTALAALLLARGRVVSDERLSELLWGLRPPATRNAQIYTHISRLRQRLGPSVGLTRRQPGYRLVTDGAHVDAFEFERLERLGRTALEERRFAQAASVLRRALDLWQGPALGNVTPYLAEVELPRFEEARMSVLEDRIGAELALGRHGPLTSELTWLVGEFPLRERLRAQLMTALYRCGRQAEALHVYHEGREVLTEELGVDPGSDLTAAYQAVLSRELDNLPQPARVVLQEPPAGAAAPLVTLPSATADFTGRTAELDQVRERLAPSPGHRPTAFGPRRLLVSGMPGVGKTALAVQAAHTMAEEFPDGLLHLRLRAADGTPADCGDVLTGLLRQLGESPERLRAPDGDRLRLDDLIHRCRTLTAGRKLLVLLDDAVNELQLEPLLPATADAAVLVTSRNQFSMGPGSWTVTLEPLTTEESFGLLAAVIGDARVRAEPEAAREVVEACARLPLALRAAATRLAVRPHWPVARLARRLADPAARLAELRVGTLDVRRVLSAALGRRQEREVELIHRLVHCADGEFTASQAALPLFGLPGEVAEERAEDFLERLVEASLLEAHGVDGAGAPRYRFHPLLRLTVAPARPALSALSALPTAAMPAMPVSAGAAPGDSGPAAGRPFSVPDTSGPAATVPRTAAGTSVVERVRPRAQERIAVG</sequence>
<dbReference type="CDD" id="cd15831">
    <property type="entry name" value="BTAD"/>
    <property type="match status" value="1"/>
</dbReference>
<evidence type="ECO:0000256" key="1">
    <source>
        <dbReference type="ARBA" id="ARBA00005820"/>
    </source>
</evidence>
<dbReference type="Gene3D" id="3.40.50.300">
    <property type="entry name" value="P-loop containing nucleotide triphosphate hydrolases"/>
    <property type="match status" value="1"/>
</dbReference>
<dbReference type="SUPFAM" id="SSF46894">
    <property type="entry name" value="C-terminal effector domain of the bipartite response regulators"/>
    <property type="match status" value="1"/>
</dbReference>
<dbReference type="GO" id="GO:0043531">
    <property type="term" value="F:ADP binding"/>
    <property type="evidence" value="ECO:0007669"/>
    <property type="project" value="InterPro"/>
</dbReference>
<dbReference type="AlphaFoldDB" id="D5SK96"/>
<dbReference type="KEGG" id="sclf:BB341_28470"/>
<dbReference type="InterPro" id="IPR051677">
    <property type="entry name" value="AfsR-DnrI-RedD_regulator"/>
</dbReference>
<evidence type="ECO:0000313" key="9">
    <source>
        <dbReference type="EMBL" id="EFG04339.2"/>
    </source>
</evidence>
<keyword evidence="4 6" id="KW-0238">DNA-binding</keyword>
<evidence type="ECO:0000256" key="3">
    <source>
        <dbReference type="ARBA" id="ARBA00023015"/>
    </source>
</evidence>
<dbReference type="InterPro" id="IPR016032">
    <property type="entry name" value="Sig_transdc_resp-reg_C-effctor"/>
</dbReference>
<dbReference type="GO" id="GO:0000160">
    <property type="term" value="P:phosphorelay signal transduction system"/>
    <property type="evidence" value="ECO:0007669"/>
    <property type="project" value="UniProtKB-KW"/>
</dbReference>
<evidence type="ECO:0000256" key="6">
    <source>
        <dbReference type="PROSITE-ProRule" id="PRU01091"/>
    </source>
</evidence>
<evidence type="ECO:0000256" key="7">
    <source>
        <dbReference type="SAM" id="MobiDB-lite"/>
    </source>
</evidence>
<dbReference type="Pfam" id="PF03704">
    <property type="entry name" value="BTAD"/>
    <property type="match status" value="1"/>
</dbReference>
<dbReference type="InterPro" id="IPR005158">
    <property type="entry name" value="BTAD"/>
</dbReference>
<evidence type="ECO:0000259" key="8">
    <source>
        <dbReference type="PROSITE" id="PS51755"/>
    </source>
</evidence>
<evidence type="ECO:0000256" key="5">
    <source>
        <dbReference type="ARBA" id="ARBA00023163"/>
    </source>
</evidence>
<proteinExistence type="inferred from homology"/>
<accession>D5SK96</accession>
<feature type="compositionally biased region" description="Low complexity" evidence="7">
    <location>
        <begin position="670"/>
        <end position="683"/>
    </location>
</feature>
<evidence type="ECO:0000313" key="10">
    <source>
        <dbReference type="Proteomes" id="UP000002357"/>
    </source>
</evidence>
<dbReference type="SUPFAM" id="SSF52540">
    <property type="entry name" value="P-loop containing nucleoside triphosphate hydrolases"/>
    <property type="match status" value="1"/>
</dbReference>
<gene>
    <name evidence="9" type="ORF">SCLAV_p0853</name>
</gene>
<dbReference type="Pfam" id="PF00931">
    <property type="entry name" value="NB-ARC"/>
    <property type="match status" value="1"/>
</dbReference>
<keyword evidence="10" id="KW-1185">Reference proteome</keyword>
<evidence type="ECO:0000256" key="4">
    <source>
        <dbReference type="ARBA" id="ARBA00023125"/>
    </source>
</evidence>
<dbReference type="PROSITE" id="PS51755">
    <property type="entry name" value="OMPR_PHOB"/>
    <property type="match status" value="1"/>
</dbReference>
<dbReference type="InterPro" id="IPR002182">
    <property type="entry name" value="NB-ARC"/>
</dbReference>
<dbReference type="SMART" id="SM00862">
    <property type="entry name" value="Trans_reg_C"/>
    <property type="match status" value="1"/>
</dbReference>
<dbReference type="InterPro" id="IPR011990">
    <property type="entry name" value="TPR-like_helical_dom_sf"/>
</dbReference>
<keyword evidence="2" id="KW-0902">Two-component regulatory system</keyword>
<keyword evidence="5" id="KW-0804">Transcription</keyword>
<dbReference type="Pfam" id="PF00486">
    <property type="entry name" value="Trans_reg_C"/>
    <property type="match status" value="1"/>
</dbReference>
<dbReference type="PRINTS" id="PR00364">
    <property type="entry name" value="DISEASERSIST"/>
</dbReference>
<dbReference type="eggNOG" id="COG3629">
    <property type="taxonomic scope" value="Bacteria"/>
</dbReference>
<reference evidence="9 10" key="1">
    <citation type="journal article" date="2010" name="Genome Biol. Evol.">
        <title>The sequence of a 1.8-mb bacterial linear plasmid reveals a rich evolutionary reservoir of secondary metabolic pathways.</title>
        <authorList>
            <person name="Medema M.H."/>
            <person name="Trefzer A."/>
            <person name="Kovalchuk A."/>
            <person name="van den Berg M."/>
            <person name="Mueller U."/>
            <person name="Heijne W."/>
            <person name="Wu L."/>
            <person name="Alam M.T."/>
            <person name="Ronning C.M."/>
            <person name="Nierman W.C."/>
            <person name="Bovenberg R.A.L."/>
            <person name="Breitling R."/>
            <person name="Takano E."/>
        </authorList>
    </citation>
    <scope>NUCLEOTIDE SEQUENCE [LARGE SCALE GENOMIC DNA]</scope>
    <source>
        <strain evidence="10">ATCC 27064 / DSM 738 / JCM 4710 / NBRC 13307 / NCIMB 12785 / NRRL 3585 / VKM Ac-602</strain>
        <plasmid evidence="9">pSCL4</plasmid>
    </source>
</reference>
<dbReference type="EMBL" id="CM000914">
    <property type="protein sequence ID" value="EFG04339.2"/>
    <property type="molecule type" value="Genomic_DNA"/>
</dbReference>
<feature type="domain" description="OmpR/PhoB-type" evidence="8">
    <location>
        <begin position="32"/>
        <end position="131"/>
    </location>
</feature>
<dbReference type="PANTHER" id="PTHR35807:SF1">
    <property type="entry name" value="TRANSCRIPTIONAL REGULATOR REDD"/>
    <property type="match status" value="1"/>
</dbReference>
<evidence type="ECO:0000256" key="2">
    <source>
        <dbReference type="ARBA" id="ARBA00023012"/>
    </source>
</evidence>
<name>D5SK96_STRCL</name>
<dbReference type="InterPro" id="IPR027417">
    <property type="entry name" value="P-loop_NTPase"/>
</dbReference>
<keyword evidence="3" id="KW-0805">Transcription regulation</keyword>
<comment type="similarity">
    <text evidence="1">Belongs to the AfsR/DnrI/RedD regulatory family.</text>
</comment>